<dbReference type="PROSITE" id="PS51257">
    <property type="entry name" value="PROKAR_LIPOPROTEIN"/>
    <property type="match status" value="1"/>
</dbReference>
<evidence type="ECO:0000256" key="1">
    <source>
        <dbReference type="SAM" id="SignalP"/>
    </source>
</evidence>
<comment type="caution">
    <text evidence="2">The sequence shown here is derived from an EMBL/GenBank/DDBJ whole genome shotgun (WGS) entry which is preliminary data.</text>
</comment>
<sequence>MKKLFYFLLPALAACLQQTQADSKADISFPEPGQTIASENVTDSDNVRMTGSVHFSFEQSEFISQGKTYFIEKSYAVIGEIKAKRKYSGAYNITLHNICIQGKILNKEQNKGNNFGPLGRYEQAVIIEGLC</sequence>
<gene>
    <name evidence="2" type="ORF">EGK74_11320</name>
</gene>
<dbReference type="RefSeq" id="WP_096294679.1">
    <property type="nucleotide sequence ID" value="NZ_CP023429.1"/>
</dbReference>
<dbReference type="KEGG" id="nwx:CGZ65_02425"/>
<protein>
    <submittedName>
        <fullName evidence="2">Uncharacterized protein</fullName>
    </submittedName>
</protein>
<dbReference type="Proteomes" id="UP000272412">
    <property type="component" value="Unassembled WGS sequence"/>
</dbReference>
<feature type="signal peptide" evidence="1">
    <location>
        <begin position="1"/>
        <end position="21"/>
    </location>
</feature>
<accession>A0A3N4MKS3</accession>
<keyword evidence="3" id="KW-1185">Reference proteome</keyword>
<organism evidence="2 3">
    <name type="scientific">Neisseria weixii</name>
    <dbReference type="NCBI Taxonomy" id="1853276"/>
    <lineage>
        <taxon>Bacteria</taxon>
        <taxon>Pseudomonadati</taxon>
        <taxon>Pseudomonadota</taxon>
        <taxon>Betaproteobacteria</taxon>
        <taxon>Neisseriales</taxon>
        <taxon>Neisseriaceae</taxon>
        <taxon>Neisseria</taxon>
    </lineage>
</organism>
<evidence type="ECO:0000313" key="3">
    <source>
        <dbReference type="Proteomes" id="UP000272412"/>
    </source>
</evidence>
<proteinExistence type="predicted"/>
<feature type="chain" id="PRO_5018007241" evidence="1">
    <location>
        <begin position="22"/>
        <end position="131"/>
    </location>
</feature>
<keyword evidence="1" id="KW-0732">Signal</keyword>
<dbReference type="EMBL" id="RPFL01000040">
    <property type="protein sequence ID" value="RPD84191.1"/>
    <property type="molecule type" value="Genomic_DNA"/>
</dbReference>
<dbReference type="OrthoDB" id="8606934at2"/>
<dbReference type="AlphaFoldDB" id="A0A3N4MKS3"/>
<evidence type="ECO:0000313" key="2">
    <source>
        <dbReference type="EMBL" id="RPD84191.1"/>
    </source>
</evidence>
<reference evidence="2 3" key="1">
    <citation type="submission" date="2018-11" db="EMBL/GenBank/DDBJ databases">
        <title>Neisseria weixii sp. nov. isolated from the rectal contents of plateau pika (Ochotona cruzoniae).</title>
        <authorList>
            <person name="Zhang G."/>
        </authorList>
    </citation>
    <scope>NUCLEOTIDE SEQUENCE [LARGE SCALE GENOMIC DNA]</scope>
    <source>
        <strain evidence="2 3">10009</strain>
    </source>
</reference>
<name>A0A3N4MKS3_9NEIS</name>